<dbReference type="GO" id="GO:0055085">
    <property type="term" value="P:transmembrane transport"/>
    <property type="evidence" value="ECO:0007669"/>
    <property type="project" value="InterPro"/>
</dbReference>
<dbReference type="GO" id="GO:0005886">
    <property type="term" value="C:plasma membrane"/>
    <property type="evidence" value="ECO:0007669"/>
    <property type="project" value="UniProtKB-SubCell"/>
</dbReference>
<accession>A0AAW8DLL7</accession>
<evidence type="ECO:0000256" key="5">
    <source>
        <dbReference type="ARBA" id="ARBA00022989"/>
    </source>
</evidence>
<evidence type="ECO:0000313" key="10">
    <source>
        <dbReference type="EMBL" id="MDQ0182660.1"/>
    </source>
</evidence>
<dbReference type="RefSeq" id="WP_284989461.1">
    <property type="nucleotide sequence ID" value="NZ_JAUSRG010000018.1"/>
</dbReference>
<comment type="caution">
    <text evidence="9">The sequence shown here is derived from an EMBL/GenBank/DDBJ whole genome shotgun (WGS) entry which is preliminary data.</text>
</comment>
<dbReference type="EMBL" id="JAUSTF010000014">
    <property type="protein sequence ID" value="MDQ0182660.1"/>
    <property type="molecule type" value="Genomic_DNA"/>
</dbReference>
<dbReference type="CDD" id="cd06261">
    <property type="entry name" value="TM_PBP2"/>
    <property type="match status" value="1"/>
</dbReference>
<evidence type="ECO:0000313" key="9">
    <source>
        <dbReference type="EMBL" id="MDP9907186.1"/>
    </source>
</evidence>
<feature type="domain" description="ABC transmembrane type-1" evidence="8">
    <location>
        <begin position="102"/>
        <end position="308"/>
    </location>
</feature>
<keyword evidence="4 7" id="KW-0812">Transmembrane</keyword>
<evidence type="ECO:0000256" key="7">
    <source>
        <dbReference type="RuleBase" id="RU363032"/>
    </source>
</evidence>
<reference evidence="9 11" key="1">
    <citation type="submission" date="2023-07" db="EMBL/GenBank/DDBJ databases">
        <title>Sorghum-associated microbial communities from plants grown in Nebraska, USA.</title>
        <authorList>
            <person name="Schachtman D."/>
        </authorList>
    </citation>
    <scope>NUCLEOTIDE SEQUENCE</scope>
    <source>
        <strain evidence="9">DS1006</strain>
        <strain evidence="10 11">DS1016</strain>
    </source>
</reference>
<feature type="transmembrane region" description="Helical" evidence="7">
    <location>
        <begin position="138"/>
        <end position="161"/>
    </location>
</feature>
<dbReference type="PROSITE" id="PS50928">
    <property type="entry name" value="ABC_TM1"/>
    <property type="match status" value="1"/>
</dbReference>
<feature type="transmembrane region" description="Helical" evidence="7">
    <location>
        <begin position="229"/>
        <end position="262"/>
    </location>
</feature>
<feature type="transmembrane region" description="Helical" evidence="7">
    <location>
        <begin position="181"/>
        <end position="208"/>
    </location>
</feature>
<organism evidence="9 12">
    <name type="scientific">Arthrobacter bambusae</name>
    <dbReference type="NCBI Taxonomy" id="1338426"/>
    <lineage>
        <taxon>Bacteria</taxon>
        <taxon>Bacillati</taxon>
        <taxon>Actinomycetota</taxon>
        <taxon>Actinomycetes</taxon>
        <taxon>Micrococcales</taxon>
        <taxon>Micrococcaceae</taxon>
        <taxon>Arthrobacter</taxon>
    </lineage>
</organism>
<keyword evidence="5 7" id="KW-1133">Transmembrane helix</keyword>
<feature type="transmembrane region" description="Helical" evidence="7">
    <location>
        <begin position="102"/>
        <end position="126"/>
    </location>
</feature>
<comment type="subcellular location">
    <subcellularLocation>
        <location evidence="1 7">Cell membrane</location>
        <topology evidence="1 7">Multi-pass membrane protein</topology>
    </subcellularLocation>
</comment>
<evidence type="ECO:0000259" key="8">
    <source>
        <dbReference type="PROSITE" id="PS50928"/>
    </source>
</evidence>
<name>A0AAW8DLL7_9MICC</name>
<dbReference type="InterPro" id="IPR051393">
    <property type="entry name" value="ABC_transporter_permease"/>
</dbReference>
<dbReference type="PANTHER" id="PTHR30193:SF37">
    <property type="entry name" value="INNER MEMBRANE ABC TRANSPORTER PERMEASE PROTEIN YCJO"/>
    <property type="match status" value="1"/>
</dbReference>
<evidence type="ECO:0000256" key="6">
    <source>
        <dbReference type="ARBA" id="ARBA00023136"/>
    </source>
</evidence>
<dbReference type="Pfam" id="PF00528">
    <property type="entry name" value="BPD_transp_1"/>
    <property type="match status" value="1"/>
</dbReference>
<comment type="similarity">
    <text evidence="7">Belongs to the binding-protein-dependent transport system permease family.</text>
</comment>
<dbReference type="Proteomes" id="UP001242995">
    <property type="component" value="Unassembled WGS sequence"/>
</dbReference>
<feature type="transmembrane region" description="Helical" evidence="7">
    <location>
        <begin position="31"/>
        <end position="57"/>
    </location>
</feature>
<evidence type="ECO:0000256" key="3">
    <source>
        <dbReference type="ARBA" id="ARBA00022475"/>
    </source>
</evidence>
<evidence type="ECO:0000313" key="12">
    <source>
        <dbReference type="Proteomes" id="UP001242995"/>
    </source>
</evidence>
<sequence>MTTTLHKPAELQQTVPPARTTRPKRLGQRAVGFFMALPPILLIAIFVGFPIVLAFGFSIGLTGGLNHTIATIGQNVHEADAWWGTLAAYQEMFTNKRFLGDLLVTVIVTLVSTATVIFLALGIGLYLKLKGGRMARLLSGLAIVPLFIPVVIASWAILTFYSGTGFLRSVFALFGLDFPVWAFTMVTVIIGSVWTSLPFAVLMVSSGLQSVPNAMIEAARDAGAGSLRTIVSVIVPMAAVPIIIATTFTAIGIVGSFTVPYFTGPNSPNMLGVDMSNYFSAFNQPQQSAVMAFTVFLIASGIAALYVWANFRSAKEQGKV</sequence>
<dbReference type="InterPro" id="IPR000515">
    <property type="entry name" value="MetI-like"/>
</dbReference>
<gene>
    <name evidence="9" type="ORF">J2S90_004177</name>
    <name evidence="10" type="ORF">J2S93_004116</name>
</gene>
<dbReference type="PANTHER" id="PTHR30193">
    <property type="entry name" value="ABC TRANSPORTER PERMEASE PROTEIN"/>
    <property type="match status" value="1"/>
</dbReference>
<dbReference type="SUPFAM" id="SSF161098">
    <property type="entry name" value="MetI-like"/>
    <property type="match status" value="1"/>
</dbReference>
<keyword evidence="2 7" id="KW-0813">Transport</keyword>
<dbReference type="InterPro" id="IPR035906">
    <property type="entry name" value="MetI-like_sf"/>
</dbReference>
<dbReference type="Gene3D" id="1.10.3720.10">
    <property type="entry name" value="MetI-like"/>
    <property type="match status" value="1"/>
</dbReference>
<keyword evidence="9" id="KW-0762">Sugar transport</keyword>
<evidence type="ECO:0000313" key="11">
    <source>
        <dbReference type="Proteomes" id="UP001230951"/>
    </source>
</evidence>
<protein>
    <submittedName>
        <fullName evidence="9">ABC-type sugar transport system permease subunit</fullName>
    </submittedName>
</protein>
<feature type="transmembrane region" description="Helical" evidence="7">
    <location>
        <begin position="289"/>
        <end position="309"/>
    </location>
</feature>
<dbReference type="AlphaFoldDB" id="A0AAW8DLL7"/>
<proteinExistence type="inferred from homology"/>
<keyword evidence="3" id="KW-1003">Cell membrane</keyword>
<dbReference type="EMBL" id="JAUSRG010000018">
    <property type="protein sequence ID" value="MDP9907186.1"/>
    <property type="molecule type" value="Genomic_DNA"/>
</dbReference>
<evidence type="ECO:0000256" key="4">
    <source>
        <dbReference type="ARBA" id="ARBA00022692"/>
    </source>
</evidence>
<evidence type="ECO:0000256" key="2">
    <source>
        <dbReference type="ARBA" id="ARBA00022448"/>
    </source>
</evidence>
<keyword evidence="11" id="KW-1185">Reference proteome</keyword>
<evidence type="ECO:0000256" key="1">
    <source>
        <dbReference type="ARBA" id="ARBA00004651"/>
    </source>
</evidence>
<dbReference type="Proteomes" id="UP001230951">
    <property type="component" value="Unassembled WGS sequence"/>
</dbReference>
<keyword evidence="6 7" id="KW-0472">Membrane</keyword>